<name>A0A5C6G5T8_METRR</name>
<sequence>MFLNVRLIVAGLVASAACTRALNALNLASNKVECGTPNSSRELSTTQGSGITKRQDEGHQRYRIPTYITVLAKNDTIQGGNITDSHIQSILNEFNKYFSFGFFLDASVDTIHRALRADLFDPVSQLFIGDENEIQRQYHRGEGDYASLNIIFLFRFQDTHEVKTEYVTRRTGYTIYTTARSSGAVGMSSMPSDEIWKYSNALDIEQTDGMFLSSAVVPGVAYPWHKGSLSVLPHEFGHWVGLKHTDYTSQTDAAGRGICDPLNDDVDDTPTHILDETVRGTLQSCPPVGQVNTCRHIDDTPDPIRNLMLSISYGCDVDGLTYGQRQRTMEVYRRHRIPYKQNMQQMGRWVQPHVEQPKNEEPKDQEPEDEQPQYQQPKDEQPKDEQPKDEQPNDRVASELRYWQQRLQSESNDAWQKFRQEKENYYQQIQQRAKQTRSSCYKQAQQSYNQQRARLDESTRHKYRDLREHGESVRSWLQGYLQQGQYRQWALQEHKRQQREIRERRQRYRQEDRRSREALVREYRQRRQQCEHRAREAEVQNRQSFENWVQEYSNTLREGDDRRRQFLDSLQKKQ</sequence>
<feature type="chain" id="PRO_5022905554" description="Peptidase M43 pregnancy-associated plasma-A domain-containing protein" evidence="3">
    <location>
        <begin position="22"/>
        <end position="574"/>
    </location>
</feature>
<keyword evidence="3" id="KW-0732">Signal</keyword>
<evidence type="ECO:0008006" key="6">
    <source>
        <dbReference type="Google" id="ProtNLM"/>
    </source>
</evidence>
<accession>A0A5C6G5T8</accession>
<evidence type="ECO:0000313" key="5">
    <source>
        <dbReference type="Proteomes" id="UP000317257"/>
    </source>
</evidence>
<dbReference type="EMBL" id="SBHS01000025">
    <property type="protein sequence ID" value="TWU72679.1"/>
    <property type="molecule type" value="Genomic_DNA"/>
</dbReference>
<feature type="signal peptide" evidence="3">
    <location>
        <begin position="1"/>
        <end position="21"/>
    </location>
</feature>
<evidence type="ECO:0000256" key="2">
    <source>
        <dbReference type="SAM" id="MobiDB-lite"/>
    </source>
</evidence>
<evidence type="ECO:0000313" key="4">
    <source>
        <dbReference type="EMBL" id="TWU72679.1"/>
    </source>
</evidence>
<evidence type="ECO:0000256" key="1">
    <source>
        <dbReference type="SAM" id="Coils"/>
    </source>
</evidence>
<feature type="compositionally biased region" description="Basic and acidic residues" evidence="2">
    <location>
        <begin position="355"/>
        <end position="365"/>
    </location>
</feature>
<dbReference type="InterPro" id="IPR024079">
    <property type="entry name" value="MetalloPept_cat_dom_sf"/>
</dbReference>
<evidence type="ECO:0000256" key="3">
    <source>
        <dbReference type="SAM" id="SignalP"/>
    </source>
</evidence>
<dbReference type="Gene3D" id="3.40.390.10">
    <property type="entry name" value="Collagenase (Catalytic Domain)"/>
    <property type="match status" value="1"/>
</dbReference>
<feature type="region of interest" description="Disordered" evidence="2">
    <location>
        <begin position="354"/>
        <end position="395"/>
    </location>
</feature>
<dbReference type="SUPFAM" id="SSF55486">
    <property type="entry name" value="Metalloproteases ('zincins'), catalytic domain"/>
    <property type="match status" value="1"/>
</dbReference>
<feature type="coiled-coil region" evidence="1">
    <location>
        <begin position="491"/>
        <end position="540"/>
    </location>
</feature>
<dbReference type="GO" id="GO:0008237">
    <property type="term" value="F:metallopeptidase activity"/>
    <property type="evidence" value="ECO:0007669"/>
    <property type="project" value="InterPro"/>
</dbReference>
<dbReference type="PROSITE" id="PS51257">
    <property type="entry name" value="PROKAR_LIPOPROTEIN"/>
    <property type="match status" value="1"/>
</dbReference>
<keyword evidence="1" id="KW-0175">Coiled coil</keyword>
<proteinExistence type="predicted"/>
<feature type="region of interest" description="Disordered" evidence="2">
    <location>
        <begin position="35"/>
        <end position="57"/>
    </location>
</feature>
<feature type="compositionally biased region" description="Polar residues" evidence="2">
    <location>
        <begin position="36"/>
        <end position="52"/>
    </location>
</feature>
<comment type="caution">
    <text evidence="4">The sequence shown here is derived from an EMBL/GenBank/DDBJ whole genome shotgun (WGS) entry which is preliminary data.</text>
</comment>
<feature type="compositionally biased region" description="Basic and acidic residues" evidence="2">
    <location>
        <begin position="377"/>
        <end position="395"/>
    </location>
</feature>
<gene>
    <name evidence="4" type="ORF">ED733_003225</name>
</gene>
<protein>
    <recommendedName>
        <fullName evidence="6">Peptidase M43 pregnancy-associated plasma-A domain-containing protein</fullName>
    </recommendedName>
</protein>
<dbReference type="AlphaFoldDB" id="A0A5C6G5T8"/>
<organism evidence="4 5">
    <name type="scientific">Metarhizium rileyi (strain RCEF 4871)</name>
    <name type="common">Nomuraea rileyi</name>
    <dbReference type="NCBI Taxonomy" id="1649241"/>
    <lineage>
        <taxon>Eukaryota</taxon>
        <taxon>Fungi</taxon>
        <taxon>Dikarya</taxon>
        <taxon>Ascomycota</taxon>
        <taxon>Pezizomycotina</taxon>
        <taxon>Sordariomycetes</taxon>
        <taxon>Hypocreomycetidae</taxon>
        <taxon>Hypocreales</taxon>
        <taxon>Clavicipitaceae</taxon>
        <taxon>Metarhizium</taxon>
    </lineage>
</organism>
<reference evidence="5" key="1">
    <citation type="submission" date="2018-12" db="EMBL/GenBank/DDBJ databases">
        <title>The complete genome of Metarhizium rileyi, a key fungal pathogen of Lepidoptera.</title>
        <authorList>
            <person name="Binneck E."/>
            <person name="Lastra C.C.L."/>
            <person name="Sosa-Gomez D.R."/>
        </authorList>
    </citation>
    <scope>NUCLEOTIDE SEQUENCE [LARGE SCALE GENOMIC DNA]</scope>
    <source>
        <strain evidence="5">Cep018-CH2</strain>
    </source>
</reference>
<dbReference type="Proteomes" id="UP000317257">
    <property type="component" value="Unassembled WGS sequence"/>
</dbReference>